<proteinExistence type="predicted"/>
<comment type="caution">
    <text evidence="2">The sequence shown here is derived from an EMBL/GenBank/DDBJ whole genome shotgun (WGS) entry which is preliminary data.</text>
</comment>
<reference evidence="2 3" key="1">
    <citation type="submission" date="2022-08" db="EMBL/GenBank/DDBJ databases">
        <title>Tractidigestivibacter montrealensis type strain KD21.</title>
        <authorList>
            <person name="Diop K."/>
            <person name="Richard C."/>
            <person name="Routy B."/>
        </authorList>
    </citation>
    <scope>NUCLEOTIDE SEQUENCE [LARGE SCALE GENOMIC DNA]</scope>
    <source>
        <strain evidence="2 3">KD21</strain>
    </source>
</reference>
<evidence type="ECO:0000313" key="2">
    <source>
        <dbReference type="EMBL" id="MCR9035613.1"/>
    </source>
</evidence>
<dbReference type="RefSeq" id="WP_258498408.1">
    <property type="nucleotide sequence ID" value="NZ_JANSKA010000001.1"/>
</dbReference>
<keyword evidence="3" id="KW-1185">Reference proteome</keyword>
<organism evidence="2 3">
    <name type="scientific">Tractidigestivibacter montrealensis</name>
    <dbReference type="NCBI Taxonomy" id="2972466"/>
    <lineage>
        <taxon>Bacteria</taxon>
        <taxon>Bacillati</taxon>
        <taxon>Actinomycetota</taxon>
        <taxon>Coriobacteriia</taxon>
        <taxon>Coriobacteriales</taxon>
        <taxon>Atopobiaceae</taxon>
        <taxon>Tractidigestivibacter</taxon>
    </lineage>
</organism>
<sequence length="172" mass="19239">MHIRPATPADLKGALAVYKSARAFMCKSGNPNQWGDSFPPRELVEQDISTGALRVCVDENDEVLGCFAFLSGPEPDYAHIFEGSWPNDEPYDMVHRFAVLRQGRGVGGTMLDWALEHGRNLRVDTHRDNKPMQGLLDSRGFSYCGIIRIGRNGDERLAYACCDPKAREVPER</sequence>
<dbReference type="EMBL" id="JANSKA010000001">
    <property type="protein sequence ID" value="MCR9035613.1"/>
    <property type="molecule type" value="Genomic_DNA"/>
</dbReference>
<feature type="domain" description="N-acetyltransferase" evidence="1">
    <location>
        <begin position="1"/>
        <end position="168"/>
    </location>
</feature>
<dbReference type="SUPFAM" id="SSF55729">
    <property type="entry name" value="Acyl-CoA N-acyltransferases (Nat)"/>
    <property type="match status" value="1"/>
</dbReference>
<evidence type="ECO:0000259" key="1">
    <source>
        <dbReference type="PROSITE" id="PS51186"/>
    </source>
</evidence>
<gene>
    <name evidence="2" type="ORF">NVS32_01380</name>
</gene>
<dbReference type="Gene3D" id="3.40.630.30">
    <property type="match status" value="1"/>
</dbReference>
<evidence type="ECO:0000313" key="3">
    <source>
        <dbReference type="Proteomes" id="UP001204320"/>
    </source>
</evidence>
<name>A0ABT1Z5X2_9ACTN</name>
<dbReference type="PROSITE" id="PS51186">
    <property type="entry name" value="GNAT"/>
    <property type="match status" value="1"/>
</dbReference>
<accession>A0ABT1Z5X2</accession>
<dbReference type="CDD" id="cd04301">
    <property type="entry name" value="NAT_SF"/>
    <property type="match status" value="1"/>
</dbReference>
<dbReference type="InterPro" id="IPR000182">
    <property type="entry name" value="GNAT_dom"/>
</dbReference>
<dbReference type="Proteomes" id="UP001204320">
    <property type="component" value="Unassembled WGS sequence"/>
</dbReference>
<dbReference type="Pfam" id="PF00583">
    <property type="entry name" value="Acetyltransf_1"/>
    <property type="match status" value="1"/>
</dbReference>
<protein>
    <submittedName>
        <fullName evidence="2">GNAT family N-acetyltransferase</fullName>
    </submittedName>
</protein>
<dbReference type="InterPro" id="IPR016181">
    <property type="entry name" value="Acyl_CoA_acyltransferase"/>
</dbReference>